<evidence type="ECO:0000313" key="2">
    <source>
        <dbReference type="EMBL" id="VEL33403.1"/>
    </source>
</evidence>
<evidence type="ECO:0000313" key="3">
    <source>
        <dbReference type="Proteomes" id="UP000784294"/>
    </source>
</evidence>
<feature type="region of interest" description="Disordered" evidence="1">
    <location>
        <begin position="145"/>
        <end position="177"/>
    </location>
</feature>
<dbReference type="AlphaFoldDB" id="A0A448XC61"/>
<accession>A0A448XC61</accession>
<dbReference type="EMBL" id="CAAALY010245714">
    <property type="protein sequence ID" value="VEL33403.1"/>
    <property type="molecule type" value="Genomic_DNA"/>
</dbReference>
<organism evidence="2 3">
    <name type="scientific">Protopolystoma xenopodis</name>
    <dbReference type="NCBI Taxonomy" id="117903"/>
    <lineage>
        <taxon>Eukaryota</taxon>
        <taxon>Metazoa</taxon>
        <taxon>Spiralia</taxon>
        <taxon>Lophotrochozoa</taxon>
        <taxon>Platyhelminthes</taxon>
        <taxon>Monogenea</taxon>
        <taxon>Polyopisthocotylea</taxon>
        <taxon>Polystomatidea</taxon>
        <taxon>Polystomatidae</taxon>
        <taxon>Protopolystoma</taxon>
    </lineage>
</organism>
<feature type="region of interest" description="Disordered" evidence="1">
    <location>
        <begin position="194"/>
        <end position="225"/>
    </location>
</feature>
<feature type="region of interest" description="Disordered" evidence="1">
    <location>
        <begin position="83"/>
        <end position="117"/>
    </location>
</feature>
<feature type="compositionally biased region" description="Polar residues" evidence="1">
    <location>
        <begin position="195"/>
        <end position="205"/>
    </location>
</feature>
<evidence type="ECO:0000256" key="1">
    <source>
        <dbReference type="SAM" id="MobiDB-lite"/>
    </source>
</evidence>
<dbReference type="Proteomes" id="UP000784294">
    <property type="component" value="Unassembled WGS sequence"/>
</dbReference>
<feature type="compositionally biased region" description="Low complexity" evidence="1">
    <location>
        <begin position="83"/>
        <end position="97"/>
    </location>
</feature>
<comment type="caution">
    <text evidence="2">The sequence shown here is derived from an EMBL/GenBank/DDBJ whole genome shotgun (WGS) entry which is preliminary data.</text>
</comment>
<proteinExistence type="predicted"/>
<sequence>MAMPSIDSYQRHPQSTLLIPGSSVLNDSTSLTPHQQQDYDKFQLTNISAHDTSILVGNITDIATLADSDRSFLVGISQQAHSSTSSSASSSVATSVSRQLEHQARSPHDHYSCRQINHPVGNVDPVLASNQIDDAVTSISMVNHAPRSRQGHSPPALSVSSSGHISPPSDDQTNDSATIGLAENQPEVIEVGTIVSDTGATVGTTESRRDEVDDEDEEDERNGNEGLIPTVSLVSHIDGQFAARHNSSEDNLQNGISVSVGQIPSGIPVDSDSSNIFPIVIHASTCDHLASAPTRVFMTESGEIESASSRPRPADLSQTLPMTPVKLFSSSGHHSTNEITASLPSAASYEAKAHQCLRRAFVCAMSAIKKLHLSQVRLIL</sequence>
<name>A0A448XC61_9PLAT</name>
<feature type="compositionally biased region" description="Low complexity" evidence="1">
    <location>
        <begin position="158"/>
        <end position="169"/>
    </location>
</feature>
<feature type="compositionally biased region" description="Basic and acidic residues" evidence="1">
    <location>
        <begin position="99"/>
        <end position="112"/>
    </location>
</feature>
<keyword evidence="3" id="KW-1185">Reference proteome</keyword>
<protein>
    <submittedName>
        <fullName evidence="2">Uncharacterized protein</fullName>
    </submittedName>
</protein>
<gene>
    <name evidence="2" type="ORF">PXEA_LOCUS26843</name>
</gene>
<reference evidence="2" key="1">
    <citation type="submission" date="2018-11" db="EMBL/GenBank/DDBJ databases">
        <authorList>
            <consortium name="Pathogen Informatics"/>
        </authorList>
    </citation>
    <scope>NUCLEOTIDE SEQUENCE</scope>
</reference>